<evidence type="ECO:0008006" key="2">
    <source>
        <dbReference type="Google" id="ProtNLM"/>
    </source>
</evidence>
<dbReference type="InterPro" id="IPR029044">
    <property type="entry name" value="Nucleotide-diphossugar_trans"/>
</dbReference>
<evidence type="ECO:0000313" key="1">
    <source>
        <dbReference type="EMBL" id="KKN74650.1"/>
    </source>
</evidence>
<organism evidence="1">
    <name type="scientific">marine sediment metagenome</name>
    <dbReference type="NCBI Taxonomy" id="412755"/>
    <lineage>
        <taxon>unclassified sequences</taxon>
        <taxon>metagenomes</taxon>
        <taxon>ecological metagenomes</taxon>
    </lineage>
</organism>
<gene>
    <name evidence="1" type="ORF">LCGC14_0388520</name>
</gene>
<dbReference type="AlphaFoldDB" id="A0A0F9T0B4"/>
<proteinExistence type="predicted"/>
<name>A0A0F9T0B4_9ZZZZ</name>
<comment type="caution">
    <text evidence="1">The sequence shown here is derived from an EMBL/GenBank/DDBJ whole genome shotgun (WGS) entry which is preliminary data.</text>
</comment>
<accession>A0A0F9T0B4</accession>
<protein>
    <recommendedName>
        <fullName evidence="2">Nucleotide-diphospho-sugar transferase domain-containing protein</fullName>
    </recommendedName>
</protein>
<dbReference type="SUPFAM" id="SSF53448">
    <property type="entry name" value="Nucleotide-diphospho-sugar transferases"/>
    <property type="match status" value="1"/>
</dbReference>
<dbReference type="Gene3D" id="3.90.550.10">
    <property type="entry name" value="Spore Coat Polysaccharide Biosynthesis Protein SpsA, Chain A"/>
    <property type="match status" value="1"/>
</dbReference>
<dbReference type="EMBL" id="LAZR01000322">
    <property type="protein sequence ID" value="KKN74650.1"/>
    <property type="molecule type" value="Genomic_DNA"/>
</dbReference>
<sequence length="297" mass="34934">MTKQIKTTRGIIILALGHAYWGRWAYNLAMSIKYTSPDAKITLLYAGDGKSQITDLTLFDKVLKVNPKYYLTDGRTEYMKAKTALYSLSPYDETIYMDADVIWLNKKPVNQLFEDLKAVDFTMANRSWLSLEEEWIGNEFGVWASPKYIKDYFKFKTGKFYNLSSEMIYFKKDKKVAKLFADAFKLFDEPLELNMQFNLGMPDELPFTIAMIKNDMYPHQDNYKPFYWEAAQKPPLRLEGAQLQQFYAYSMGGHMAHPIMKKTYDNYVKFYCKKFSVMTPYLWIDKRNGWMPGRSNL</sequence>
<reference evidence="1" key="1">
    <citation type="journal article" date="2015" name="Nature">
        <title>Complex archaea that bridge the gap between prokaryotes and eukaryotes.</title>
        <authorList>
            <person name="Spang A."/>
            <person name="Saw J.H."/>
            <person name="Jorgensen S.L."/>
            <person name="Zaremba-Niedzwiedzka K."/>
            <person name="Martijn J."/>
            <person name="Lind A.E."/>
            <person name="van Eijk R."/>
            <person name="Schleper C."/>
            <person name="Guy L."/>
            <person name="Ettema T.J."/>
        </authorList>
    </citation>
    <scope>NUCLEOTIDE SEQUENCE</scope>
</reference>